<name>A0A552LCL7_9CHRO</name>
<accession>A0A552LCL7</accession>
<comment type="caution">
    <text evidence="2">The sequence shown here is derived from an EMBL/GenBank/DDBJ whole genome shotgun (WGS) entry which is preliminary data.</text>
</comment>
<feature type="domain" description="G" evidence="1">
    <location>
        <begin position="33"/>
        <end position="156"/>
    </location>
</feature>
<sequence>MTHIVILSLGEKAKVGELKTEIKTVLDKMSPPNIAVIGRTGAGKSTLINGVFGSDLAKTGVGLPVSDAFVRYPEFLLDEKPLVIVFDSAGYEMGKEILFRNSVIKFIQDKKLLEIEEQVHLVWYVIHAGLKRFEHFDADIIASLRSERVPVIIVLSQADLARPAEIAKLEKTIKEYKETYKLDELRIIKIAADPINGESFGVSELVELSSALLPELYTEAFIARQIADLKLKKKLAAKYVRLAAAGCFSTGFVPIPNTTPAATIATQTLLCTKIAALYGQGDWIQILDKAGGVTVASMLTVAVTWVLDLFSTFLPPANPVTGAISGATAATYITVVGLTYTSVFEKLTIKDLTGAEKEDVEEFIRKTFREEFKKNLKFRILSEGDLQKIEESL</sequence>
<evidence type="ECO:0000313" key="3">
    <source>
        <dbReference type="Proteomes" id="UP000320730"/>
    </source>
</evidence>
<dbReference type="EMBL" id="SFAN01000157">
    <property type="protein sequence ID" value="TRV17954.1"/>
    <property type="molecule type" value="Genomic_DNA"/>
</dbReference>
<dbReference type="InterPro" id="IPR006073">
    <property type="entry name" value="GTP-bd"/>
</dbReference>
<dbReference type="SUPFAM" id="SSF52540">
    <property type="entry name" value="P-loop containing nucleoside triphosphate hydrolases"/>
    <property type="match status" value="1"/>
</dbReference>
<dbReference type="GO" id="GO:0005525">
    <property type="term" value="F:GTP binding"/>
    <property type="evidence" value="ECO:0007669"/>
    <property type="project" value="InterPro"/>
</dbReference>
<protein>
    <submittedName>
        <fullName evidence="2">GTP-binding protein</fullName>
    </submittedName>
</protein>
<dbReference type="Pfam" id="PF01926">
    <property type="entry name" value="MMR_HSR1"/>
    <property type="match status" value="1"/>
</dbReference>
<evidence type="ECO:0000313" key="2">
    <source>
        <dbReference type="EMBL" id="TRV17954.1"/>
    </source>
</evidence>
<dbReference type="InterPro" id="IPR027417">
    <property type="entry name" value="P-loop_NTPase"/>
</dbReference>
<organism evidence="2 3">
    <name type="scientific">Microcystis flos-aquae Mf_WU_F_19750830_S460</name>
    <dbReference type="NCBI Taxonomy" id="2486237"/>
    <lineage>
        <taxon>Bacteria</taxon>
        <taxon>Bacillati</taxon>
        <taxon>Cyanobacteriota</taxon>
        <taxon>Cyanophyceae</taxon>
        <taxon>Oscillatoriophycideae</taxon>
        <taxon>Chroococcales</taxon>
        <taxon>Microcystaceae</taxon>
        <taxon>Microcystis</taxon>
    </lineage>
</organism>
<dbReference type="AlphaFoldDB" id="A0A552LCL7"/>
<dbReference type="Proteomes" id="UP000320730">
    <property type="component" value="Unassembled WGS sequence"/>
</dbReference>
<gene>
    <name evidence="2" type="ORF">EWV40_18085</name>
</gene>
<evidence type="ECO:0000259" key="1">
    <source>
        <dbReference type="Pfam" id="PF01926"/>
    </source>
</evidence>
<dbReference type="Gene3D" id="3.40.50.300">
    <property type="entry name" value="P-loop containing nucleotide triphosphate hydrolases"/>
    <property type="match status" value="1"/>
</dbReference>
<reference evidence="2 3" key="1">
    <citation type="submission" date="2019-01" db="EMBL/GenBank/DDBJ databases">
        <title>Coherence of Microcystis species and biogeography revealed through population genomics.</title>
        <authorList>
            <person name="Perez-Carrascal O.M."/>
            <person name="Terrat Y."/>
            <person name="Giani A."/>
            <person name="Fortin N."/>
            <person name="Tromas N."/>
            <person name="Shapiro B.J."/>
        </authorList>
    </citation>
    <scope>NUCLEOTIDE SEQUENCE [LARGE SCALE GENOMIC DNA]</scope>
    <source>
        <strain evidence="2">Mf_WU_F_19750830_S460</strain>
    </source>
</reference>
<proteinExistence type="predicted"/>